<comment type="caution">
    <text evidence="1">The sequence shown here is derived from an EMBL/GenBank/DDBJ whole genome shotgun (WGS) entry which is preliminary data.</text>
</comment>
<gene>
    <name evidence="1" type="ORF">ADICEAN_03903</name>
</gene>
<dbReference type="Pfam" id="PF13715">
    <property type="entry name" value="CarbopepD_reg_2"/>
    <property type="match status" value="1"/>
</dbReference>
<evidence type="ECO:0000313" key="1">
    <source>
        <dbReference type="EMBL" id="EMR00975.1"/>
    </source>
</evidence>
<dbReference type="Proteomes" id="UP000011910">
    <property type="component" value="Unassembled WGS sequence"/>
</dbReference>
<keyword evidence="2" id="KW-1185">Reference proteome</keyword>
<dbReference type="AlphaFoldDB" id="M7NGL2"/>
<name>M7NGL2_9BACT</name>
<dbReference type="STRING" id="1279009.ADICEAN_03903"/>
<organism evidence="1 2">
    <name type="scientific">Cesiribacter andamanensis AMV16</name>
    <dbReference type="NCBI Taxonomy" id="1279009"/>
    <lineage>
        <taxon>Bacteria</taxon>
        <taxon>Pseudomonadati</taxon>
        <taxon>Bacteroidota</taxon>
        <taxon>Cytophagia</taxon>
        <taxon>Cytophagales</taxon>
        <taxon>Cesiribacteraceae</taxon>
        <taxon>Cesiribacter</taxon>
    </lineage>
</organism>
<reference evidence="1 2" key="1">
    <citation type="journal article" date="2013" name="Genome Announc.">
        <title>Draft Genome Sequence of Cesiribacter andamanensis Strain AMV16T, Isolated from a Soil Sample from a Mud Volcano in the Andaman Islands, India.</title>
        <authorList>
            <person name="Shivaji S."/>
            <person name="Ara S."/>
            <person name="Begum Z."/>
            <person name="Srinivas T.N."/>
            <person name="Singh A."/>
            <person name="Kumar Pinnaka A."/>
        </authorList>
    </citation>
    <scope>NUCLEOTIDE SEQUENCE [LARGE SCALE GENOMIC DNA]</scope>
    <source>
        <strain evidence="1 2">AMV16</strain>
    </source>
</reference>
<protein>
    <submittedName>
        <fullName evidence="1">TonB-linked outer membrane protein, SusC/RagA family</fullName>
    </submittedName>
</protein>
<evidence type="ECO:0000313" key="2">
    <source>
        <dbReference type="Proteomes" id="UP000011910"/>
    </source>
</evidence>
<sequence>MPAPNGTPVKVTRTPYVLLLPLLVALVLFSQPVQAQRKAPVVQFSGIVMAADDSAAVLPGVHIYVPKAGRGTVSNPLGYFSMPVLVGDSVVISYTGYQKQHYKIPNNIGDAITVIIELSPDTAYLPEITIFPYPTEQLFKQAILAMELPKEEEDIMKRNMDATLLALMMENMEMDGSENYKRFSQQQIMDSHNRYFIRTNPFFNPLNWAKFIQSIKRGEYSRDKK</sequence>
<dbReference type="eggNOG" id="ENOG50325AS">
    <property type="taxonomic scope" value="Bacteria"/>
</dbReference>
<dbReference type="SUPFAM" id="SSF49464">
    <property type="entry name" value="Carboxypeptidase regulatory domain-like"/>
    <property type="match status" value="1"/>
</dbReference>
<accession>M7NGL2</accession>
<dbReference type="InterPro" id="IPR008969">
    <property type="entry name" value="CarboxyPept-like_regulatory"/>
</dbReference>
<proteinExistence type="predicted"/>
<dbReference type="EMBL" id="AODQ01000160">
    <property type="protein sequence ID" value="EMR00975.1"/>
    <property type="molecule type" value="Genomic_DNA"/>
</dbReference>